<sequence length="344" mass="37249">MADDARRAVHDLMGAPTEAMSFFELLRRLEGPGLAFGRAGGPEREPARLGQGTRMAVATRDVARVAMSPAGIPAVEVEVIGLLGPEGPMPLHLTRWVFERVSQRWFVAGSEHATSDTAALDFCNMLQHRMIALYWRAWGDAQPAVQADRPAAGRVGATLGALAGIGLPGQRGAAPAARETEAVKLDHAMQIAQEVHGSERLTAPVAALLGAPVRLVEFVGGWIDLPAPLQTRIGRVHAKLGQGAVVGARVFSRQDRAELRVGPVGLGLYLRLADEPALRARLRHLVLHLVGRETDIDLRPVLTQAEVPEPRLGRVALERTAWLPTRRAADRDDLRLRRITREAA</sequence>
<proteinExistence type="predicted"/>
<dbReference type="NCBIfam" id="TIGR03347">
    <property type="entry name" value="VI_chp_1"/>
    <property type="match status" value="1"/>
</dbReference>
<dbReference type="EMBL" id="AOSK01000044">
    <property type="protein sequence ID" value="EYD76444.1"/>
    <property type="molecule type" value="Genomic_DNA"/>
</dbReference>
<organism evidence="1 2">
    <name type="scientific">Rubellimicrobium mesophilum DSM 19309</name>
    <dbReference type="NCBI Taxonomy" id="442562"/>
    <lineage>
        <taxon>Bacteria</taxon>
        <taxon>Pseudomonadati</taxon>
        <taxon>Pseudomonadota</taxon>
        <taxon>Alphaproteobacteria</taxon>
        <taxon>Rhodobacterales</taxon>
        <taxon>Roseobacteraceae</taxon>
        <taxon>Rubellimicrobium</taxon>
    </lineage>
</organism>
<gene>
    <name evidence="1" type="ORF">Rumeso_02002</name>
</gene>
<accession>A0A017HRQ2</accession>
<dbReference type="RefSeq" id="WP_037281149.1">
    <property type="nucleotide sequence ID" value="NZ_KK088581.1"/>
</dbReference>
<dbReference type="OrthoDB" id="1523296at2"/>
<dbReference type="PANTHER" id="PTHR35564:SF4">
    <property type="entry name" value="CYTOPLASMIC PROTEIN"/>
    <property type="match status" value="1"/>
</dbReference>
<dbReference type="InterPro" id="IPR010732">
    <property type="entry name" value="T6SS_TssG-like"/>
</dbReference>
<dbReference type="PATRIC" id="fig|442562.3.peg.1977"/>
<dbReference type="AlphaFoldDB" id="A0A017HRQ2"/>
<comment type="caution">
    <text evidence="1">The sequence shown here is derived from an EMBL/GenBank/DDBJ whole genome shotgun (WGS) entry which is preliminary data.</text>
</comment>
<dbReference type="Proteomes" id="UP000019666">
    <property type="component" value="Unassembled WGS sequence"/>
</dbReference>
<dbReference type="HOGENOM" id="CLU_048238_4_0_5"/>
<dbReference type="Pfam" id="PF06996">
    <property type="entry name" value="T6SS_TssG"/>
    <property type="match status" value="1"/>
</dbReference>
<protein>
    <submittedName>
        <fullName evidence="1">Uncharacterized protein ImpH/VasB</fullName>
    </submittedName>
</protein>
<evidence type="ECO:0000313" key="1">
    <source>
        <dbReference type="EMBL" id="EYD76444.1"/>
    </source>
</evidence>
<reference evidence="1 2" key="1">
    <citation type="submission" date="2013-02" db="EMBL/GenBank/DDBJ databases">
        <authorList>
            <person name="Fiebig A."/>
            <person name="Goeker M."/>
            <person name="Klenk H.-P.P."/>
        </authorList>
    </citation>
    <scope>NUCLEOTIDE SEQUENCE [LARGE SCALE GENOMIC DNA]</scope>
    <source>
        <strain evidence="1 2">DSM 19309</strain>
    </source>
</reference>
<name>A0A017HRQ2_9RHOB</name>
<dbReference type="STRING" id="442562.Rumeso_02002"/>
<dbReference type="PANTHER" id="PTHR35564">
    <property type="match status" value="1"/>
</dbReference>
<keyword evidence="2" id="KW-1185">Reference proteome</keyword>
<evidence type="ECO:0000313" key="2">
    <source>
        <dbReference type="Proteomes" id="UP000019666"/>
    </source>
</evidence>